<feature type="domain" description="Myosin N-terminal SH3-like" evidence="3">
    <location>
        <begin position="29"/>
        <end position="65"/>
    </location>
</feature>
<protein>
    <submittedName>
        <fullName evidence="4">Myosin-14</fullName>
    </submittedName>
</protein>
<keyword evidence="1" id="KW-0547">Nucleotide-binding</keyword>
<proteinExistence type="predicted"/>
<evidence type="ECO:0000313" key="5">
    <source>
        <dbReference type="Proteomes" id="UP001289374"/>
    </source>
</evidence>
<dbReference type="GO" id="GO:0003774">
    <property type="term" value="F:cytoskeletal motor activity"/>
    <property type="evidence" value="ECO:0007669"/>
    <property type="project" value="InterPro"/>
</dbReference>
<evidence type="ECO:0000256" key="1">
    <source>
        <dbReference type="ARBA" id="ARBA00022741"/>
    </source>
</evidence>
<dbReference type="EMBL" id="JACGWL010000014">
    <property type="protein sequence ID" value="KAK4388063.1"/>
    <property type="molecule type" value="Genomic_DNA"/>
</dbReference>
<keyword evidence="5" id="KW-1185">Reference proteome</keyword>
<evidence type="ECO:0000259" key="3">
    <source>
        <dbReference type="PROSITE" id="PS51844"/>
    </source>
</evidence>
<accession>A0AAE1W7D5</accession>
<evidence type="ECO:0000313" key="4">
    <source>
        <dbReference type="EMBL" id="KAK4388063.1"/>
    </source>
</evidence>
<keyword evidence="2" id="KW-0067">ATP-binding</keyword>
<evidence type="ECO:0000256" key="2">
    <source>
        <dbReference type="ARBA" id="ARBA00022840"/>
    </source>
</evidence>
<dbReference type="Proteomes" id="UP001289374">
    <property type="component" value="Unassembled WGS sequence"/>
</dbReference>
<dbReference type="GO" id="GO:0016459">
    <property type="term" value="C:myosin complex"/>
    <property type="evidence" value="ECO:0007669"/>
    <property type="project" value="InterPro"/>
</dbReference>
<dbReference type="AlphaFoldDB" id="A0AAE1W7D5"/>
<dbReference type="GO" id="GO:0005524">
    <property type="term" value="F:ATP binding"/>
    <property type="evidence" value="ECO:0007669"/>
    <property type="project" value="UniProtKB-KW"/>
</dbReference>
<name>A0AAE1W7D5_9LAMI</name>
<comment type="caution">
    <text evidence="4">The sequence shown here is derived from an EMBL/GenBank/DDBJ whole genome shotgun (WGS) entry which is preliminary data.</text>
</comment>
<dbReference type="Pfam" id="PF02736">
    <property type="entry name" value="Myosin_N"/>
    <property type="match status" value="1"/>
</dbReference>
<reference evidence="4" key="2">
    <citation type="journal article" date="2024" name="Plant">
        <title>Genomic evolution and insights into agronomic trait innovations of Sesamum species.</title>
        <authorList>
            <person name="Miao H."/>
            <person name="Wang L."/>
            <person name="Qu L."/>
            <person name="Liu H."/>
            <person name="Sun Y."/>
            <person name="Le M."/>
            <person name="Wang Q."/>
            <person name="Wei S."/>
            <person name="Zheng Y."/>
            <person name="Lin W."/>
            <person name="Duan Y."/>
            <person name="Cao H."/>
            <person name="Xiong S."/>
            <person name="Wang X."/>
            <person name="Wei L."/>
            <person name="Li C."/>
            <person name="Ma Q."/>
            <person name="Ju M."/>
            <person name="Zhao R."/>
            <person name="Li G."/>
            <person name="Mu C."/>
            <person name="Tian Q."/>
            <person name="Mei H."/>
            <person name="Zhang T."/>
            <person name="Gao T."/>
            <person name="Zhang H."/>
        </authorList>
    </citation>
    <scope>NUCLEOTIDE SEQUENCE</scope>
    <source>
        <strain evidence="4">K16</strain>
    </source>
</reference>
<gene>
    <name evidence="4" type="ORF">Sango_2412900</name>
</gene>
<feature type="non-terminal residue" evidence="4">
    <location>
        <position position="1"/>
    </location>
</feature>
<organism evidence="4 5">
    <name type="scientific">Sesamum angolense</name>
    <dbReference type="NCBI Taxonomy" id="2727404"/>
    <lineage>
        <taxon>Eukaryota</taxon>
        <taxon>Viridiplantae</taxon>
        <taxon>Streptophyta</taxon>
        <taxon>Embryophyta</taxon>
        <taxon>Tracheophyta</taxon>
        <taxon>Spermatophyta</taxon>
        <taxon>Magnoliopsida</taxon>
        <taxon>eudicotyledons</taxon>
        <taxon>Gunneridae</taxon>
        <taxon>Pentapetalae</taxon>
        <taxon>asterids</taxon>
        <taxon>lamiids</taxon>
        <taxon>Lamiales</taxon>
        <taxon>Pedaliaceae</taxon>
        <taxon>Sesamum</taxon>
    </lineage>
</organism>
<sequence>MGFYVTAIEEVSWVLMPPKSKMTVSASIAVGSHVWLEDSEVSWIDGEVLEVKGKKIKVICTSGKT</sequence>
<dbReference type="InterPro" id="IPR004009">
    <property type="entry name" value="SH3_Myosin"/>
</dbReference>
<reference evidence="4" key="1">
    <citation type="submission" date="2020-06" db="EMBL/GenBank/DDBJ databases">
        <authorList>
            <person name="Li T."/>
            <person name="Hu X."/>
            <person name="Zhang T."/>
            <person name="Song X."/>
            <person name="Zhang H."/>
            <person name="Dai N."/>
            <person name="Sheng W."/>
            <person name="Hou X."/>
            <person name="Wei L."/>
        </authorList>
    </citation>
    <scope>NUCLEOTIDE SEQUENCE</scope>
    <source>
        <strain evidence="4">K16</strain>
        <tissue evidence="4">Leaf</tissue>
    </source>
</reference>
<dbReference type="PROSITE" id="PS51844">
    <property type="entry name" value="SH3_LIKE"/>
    <property type="match status" value="1"/>
</dbReference>